<accession>A0A6J8C5V1</accession>
<sequence length="229" mass="26739">MLCSPHDHNNHIVVDLRKVKDEMLESITQEKSVVDKKIKNIRYEIEKKETIVTNFKKELNTIIKQILYGKTGTTTGKQIYNVGYSVERSLDDIECNPPEVIAAFLKQLKQLKAAKYIYEEIQDIQRRGMVIFRDEDCVTFFLQYKSLIEKYMSFPAIDSCEEAPDVNVVYDYPSDEEMKDLLCGIHTGKRDDIQTDQKRNSTILDVTQIQKQEKEHLITELHLKTLETE</sequence>
<gene>
    <name evidence="1" type="ORF">MCOR_25208</name>
</gene>
<keyword evidence="2" id="KW-1185">Reference proteome</keyword>
<organism evidence="1 2">
    <name type="scientific">Mytilus coruscus</name>
    <name type="common">Sea mussel</name>
    <dbReference type="NCBI Taxonomy" id="42192"/>
    <lineage>
        <taxon>Eukaryota</taxon>
        <taxon>Metazoa</taxon>
        <taxon>Spiralia</taxon>
        <taxon>Lophotrochozoa</taxon>
        <taxon>Mollusca</taxon>
        <taxon>Bivalvia</taxon>
        <taxon>Autobranchia</taxon>
        <taxon>Pteriomorphia</taxon>
        <taxon>Mytilida</taxon>
        <taxon>Mytiloidea</taxon>
        <taxon>Mytilidae</taxon>
        <taxon>Mytilinae</taxon>
        <taxon>Mytilus</taxon>
    </lineage>
</organism>
<evidence type="ECO:0000313" key="1">
    <source>
        <dbReference type="EMBL" id="CAC5390087.1"/>
    </source>
</evidence>
<evidence type="ECO:0000313" key="2">
    <source>
        <dbReference type="Proteomes" id="UP000507470"/>
    </source>
</evidence>
<dbReference type="Proteomes" id="UP000507470">
    <property type="component" value="Unassembled WGS sequence"/>
</dbReference>
<dbReference type="EMBL" id="CACVKT020004448">
    <property type="protein sequence ID" value="CAC5390087.1"/>
    <property type="molecule type" value="Genomic_DNA"/>
</dbReference>
<dbReference type="AlphaFoldDB" id="A0A6J8C5V1"/>
<protein>
    <submittedName>
        <fullName evidence="1">Uncharacterized protein</fullName>
    </submittedName>
</protein>
<name>A0A6J8C5V1_MYTCO</name>
<proteinExistence type="predicted"/>
<reference evidence="1 2" key="1">
    <citation type="submission" date="2020-06" db="EMBL/GenBank/DDBJ databases">
        <authorList>
            <person name="Li R."/>
            <person name="Bekaert M."/>
        </authorList>
    </citation>
    <scope>NUCLEOTIDE SEQUENCE [LARGE SCALE GENOMIC DNA]</scope>
    <source>
        <strain evidence="2">wild</strain>
    </source>
</reference>